<evidence type="ECO:0000313" key="1">
    <source>
        <dbReference type="EMBL" id="TCD61442.1"/>
    </source>
</evidence>
<comment type="caution">
    <text evidence="1">The sequence shown here is derived from an EMBL/GenBank/DDBJ whole genome shotgun (WGS) entry which is preliminary data.</text>
</comment>
<reference evidence="1 2" key="1">
    <citation type="submission" date="2018-11" db="EMBL/GenBank/DDBJ databases">
        <title>Genome assembly of Steccherinum ochraceum LE-BIN_3174, the white-rot fungus of the Steccherinaceae family (The Residual Polyporoid clade, Polyporales, Basidiomycota).</title>
        <authorList>
            <person name="Fedorova T.V."/>
            <person name="Glazunova O.A."/>
            <person name="Landesman E.O."/>
            <person name="Moiseenko K.V."/>
            <person name="Psurtseva N.V."/>
            <person name="Savinova O.S."/>
            <person name="Shakhova N.V."/>
            <person name="Tyazhelova T.V."/>
            <person name="Vasina D.V."/>
        </authorList>
    </citation>
    <scope>NUCLEOTIDE SEQUENCE [LARGE SCALE GENOMIC DNA]</scope>
    <source>
        <strain evidence="1 2">LE-BIN_3174</strain>
    </source>
</reference>
<evidence type="ECO:0000313" key="2">
    <source>
        <dbReference type="Proteomes" id="UP000292702"/>
    </source>
</evidence>
<organism evidence="1 2">
    <name type="scientific">Steccherinum ochraceum</name>
    <dbReference type="NCBI Taxonomy" id="92696"/>
    <lineage>
        <taxon>Eukaryota</taxon>
        <taxon>Fungi</taxon>
        <taxon>Dikarya</taxon>
        <taxon>Basidiomycota</taxon>
        <taxon>Agaricomycotina</taxon>
        <taxon>Agaricomycetes</taxon>
        <taxon>Polyporales</taxon>
        <taxon>Steccherinaceae</taxon>
        <taxon>Steccherinum</taxon>
    </lineage>
</organism>
<name>A0A4R0R2V7_9APHY</name>
<protein>
    <recommendedName>
        <fullName evidence="3">F-box domain-containing protein</fullName>
    </recommendedName>
</protein>
<gene>
    <name evidence="1" type="ORF">EIP91_008421</name>
</gene>
<dbReference type="EMBL" id="RWJN01000466">
    <property type="protein sequence ID" value="TCD61442.1"/>
    <property type="molecule type" value="Genomic_DNA"/>
</dbReference>
<evidence type="ECO:0008006" key="3">
    <source>
        <dbReference type="Google" id="ProtNLM"/>
    </source>
</evidence>
<proteinExistence type="predicted"/>
<accession>A0A4R0R2V7</accession>
<sequence>MFAQLPAELKLAIAYFVRLHSEGQPLAALRSLSLVSKSWSTAAQIALFYRIRLHSSMHFRQLTTHLYFFPHLSGYVRDVQVNIRERDAINLSDVLNMTSMLPNLVALEIGRSFFVMESEASQIVPTPLLPRNHRRLETLRLSHFSGVLDAFDAIFRQFSVNKLCISGAVRLYQAKSSASSYAWSLESAVSSSTIQRLEINQPTLRLFKTSPAPVLIRSIVDVSILHSFMRGTLQSLRCPVVDGKCRLAPLVALFKSGLGYHLSDLELIVADRDVQNNSLFSSVEDHVEHTGDEFGPILHPPDQDLSLRLSCPRLKSLALSLPLLQRPHYQSTSIVTELPEWQYALRLIASTHPMPLSDITIFVECHIPTFRTVAAFLETVLAQLNWTRLDEIFGGCASLQVFEILFRQRWDTTSNIPKAAPFSALLKLDTFLEEQMPVCASRGILRVETMYIPSTD</sequence>
<dbReference type="Proteomes" id="UP000292702">
    <property type="component" value="Unassembled WGS sequence"/>
</dbReference>
<dbReference type="AlphaFoldDB" id="A0A4R0R2V7"/>
<keyword evidence="2" id="KW-1185">Reference proteome</keyword>